<evidence type="ECO:0000313" key="16">
    <source>
        <dbReference type="EMBL" id="QMW78863.1"/>
    </source>
</evidence>
<proteinExistence type="inferred from homology"/>
<sequence length="165" mass="17941">MLSLGWGLIWTIINLIVLYLLLKKFLIGPLLGIMEKRKTLIAQQLENARTTEGKANELKGQYEMAISGAKSESAQIIEEAKADARTLTERTVREANEQAARILESARKTAEQEKENALAGAKSEIAGLAVEAAKKMLAGGSEAGSRMLYDTFLAEAGDADDRESE</sequence>
<dbReference type="InterPro" id="IPR002146">
    <property type="entry name" value="ATP_synth_b/b'su_bac/chlpt"/>
</dbReference>
<evidence type="ECO:0000256" key="6">
    <source>
        <dbReference type="ARBA" id="ARBA00022781"/>
    </source>
</evidence>
<evidence type="ECO:0000256" key="5">
    <source>
        <dbReference type="ARBA" id="ARBA00022692"/>
    </source>
</evidence>
<dbReference type="InterPro" id="IPR005864">
    <property type="entry name" value="ATP_synth_F0_bsu_bac"/>
</dbReference>
<keyword evidence="9 13" id="KW-0472">Membrane</keyword>
<dbReference type="KEGG" id="bpro:PMF13cell1_03584"/>
<name>A0A4P6LZ65_9FIRM</name>
<dbReference type="GO" id="GO:0046961">
    <property type="term" value="F:proton-transporting ATPase activity, rotational mechanism"/>
    <property type="evidence" value="ECO:0007669"/>
    <property type="project" value="TreeGrafter"/>
</dbReference>
<keyword evidence="7 13" id="KW-1133">Transmembrane helix</keyword>
<dbReference type="AlphaFoldDB" id="A0A4P6LZ65"/>
<dbReference type="HAMAP" id="MF_01398">
    <property type="entry name" value="ATP_synth_b_bprime"/>
    <property type="match status" value="1"/>
</dbReference>
<dbReference type="SUPFAM" id="SSF81573">
    <property type="entry name" value="F1F0 ATP synthase subunit B, membrane domain"/>
    <property type="match status" value="1"/>
</dbReference>
<evidence type="ECO:0000256" key="13">
    <source>
        <dbReference type="HAMAP-Rule" id="MF_01398"/>
    </source>
</evidence>
<protein>
    <recommendedName>
        <fullName evidence="13">ATP synthase subunit b</fullName>
    </recommendedName>
    <alternativeName>
        <fullName evidence="13">ATP synthase F(0) sector subunit b</fullName>
    </alternativeName>
    <alternativeName>
        <fullName evidence="13">ATPase subunit I</fullName>
    </alternativeName>
    <alternativeName>
        <fullName evidence="13">F-type ATPase subunit b</fullName>
        <shortName evidence="13">F-ATPase subunit b</shortName>
    </alternativeName>
</protein>
<keyword evidence="2 13" id="KW-0813">Transport</keyword>
<evidence type="ECO:0000313" key="17">
    <source>
        <dbReference type="Proteomes" id="UP000289794"/>
    </source>
</evidence>
<evidence type="ECO:0000256" key="9">
    <source>
        <dbReference type="ARBA" id="ARBA00023136"/>
    </source>
</evidence>
<dbReference type="EMBL" id="CP039126">
    <property type="protein sequence ID" value="QMW78863.1"/>
    <property type="molecule type" value="Genomic_DNA"/>
</dbReference>
<dbReference type="NCBIfam" id="TIGR01144">
    <property type="entry name" value="ATP_synt_b"/>
    <property type="match status" value="1"/>
</dbReference>
<comment type="function">
    <text evidence="13">Component of the F(0) channel, it forms part of the peripheral stalk, linking F(1) to F(0).</text>
</comment>
<comment type="function">
    <text evidence="11 13">F(1)F(0) ATP synthase produces ATP from ADP in the presence of a proton or sodium gradient. F-type ATPases consist of two structural domains, F(1) containing the extramembraneous catalytic core and F(0) containing the membrane proton channel, linked together by a central stalk and a peripheral stalk. During catalysis, ATP synthesis in the catalytic domain of F(1) is coupled via a rotary mechanism of the central stalk subunits to proton translocation.</text>
</comment>
<dbReference type="GeneID" id="75051429"/>
<feature type="transmembrane region" description="Helical" evidence="13">
    <location>
        <begin position="6"/>
        <end position="27"/>
    </location>
</feature>
<dbReference type="GO" id="GO:0046933">
    <property type="term" value="F:proton-transporting ATP synthase activity, rotational mechanism"/>
    <property type="evidence" value="ECO:0007669"/>
    <property type="project" value="UniProtKB-UniRule"/>
</dbReference>
<dbReference type="GO" id="GO:0005886">
    <property type="term" value="C:plasma membrane"/>
    <property type="evidence" value="ECO:0007669"/>
    <property type="project" value="UniProtKB-SubCell"/>
</dbReference>
<dbReference type="RefSeq" id="WP_018594307.1">
    <property type="nucleotide sequence ID" value="NZ_AP031416.1"/>
</dbReference>
<reference evidence="15 17" key="1">
    <citation type="submission" date="2019-01" db="EMBL/GenBank/DDBJ databases">
        <title>PMF-metabolizing Aryl O-demethylase.</title>
        <authorList>
            <person name="Kim M."/>
        </authorList>
    </citation>
    <scope>NUCLEOTIDE SEQUENCE [LARGE SCALE GENOMIC DNA]</scope>
    <source>
        <strain evidence="15 17">PMF1</strain>
    </source>
</reference>
<keyword evidence="5 13" id="KW-0812">Transmembrane</keyword>
<reference evidence="16 18" key="2">
    <citation type="submission" date="2019-04" db="EMBL/GenBank/DDBJ databases">
        <authorList>
            <person name="Schori C."/>
            <person name="Ahrens C."/>
        </authorList>
    </citation>
    <scope>NUCLEOTIDE SEQUENCE [LARGE SCALE GENOMIC DNA]</scope>
    <source>
        <strain evidence="16 18">DSM 2950</strain>
    </source>
</reference>
<evidence type="ECO:0000256" key="1">
    <source>
        <dbReference type="ARBA" id="ARBA00005513"/>
    </source>
</evidence>
<accession>A0A4P6LZ65</accession>
<comment type="subcellular location">
    <subcellularLocation>
        <location evidence="13">Cell membrane</location>
        <topology evidence="13">Single-pass membrane protein</topology>
    </subcellularLocation>
    <subcellularLocation>
        <location evidence="12">Endomembrane system</location>
        <topology evidence="12">Single-pass membrane protein</topology>
    </subcellularLocation>
</comment>
<evidence type="ECO:0000313" key="18">
    <source>
        <dbReference type="Proteomes" id="UP000515789"/>
    </source>
</evidence>
<dbReference type="GO" id="GO:0045259">
    <property type="term" value="C:proton-transporting ATP synthase complex"/>
    <property type="evidence" value="ECO:0007669"/>
    <property type="project" value="UniProtKB-KW"/>
</dbReference>
<keyword evidence="4 13" id="KW-0138">CF(0)</keyword>
<keyword evidence="3 13" id="KW-1003">Cell membrane</keyword>
<evidence type="ECO:0000256" key="3">
    <source>
        <dbReference type="ARBA" id="ARBA00022475"/>
    </source>
</evidence>
<evidence type="ECO:0000256" key="12">
    <source>
        <dbReference type="ARBA" id="ARBA00037847"/>
    </source>
</evidence>
<evidence type="ECO:0000256" key="2">
    <source>
        <dbReference type="ARBA" id="ARBA00022448"/>
    </source>
</evidence>
<keyword evidence="6 13" id="KW-0375">Hydrogen ion transport</keyword>
<dbReference type="PANTHER" id="PTHR33445">
    <property type="entry name" value="ATP SYNTHASE SUBUNIT B', CHLOROPLASTIC"/>
    <property type="match status" value="1"/>
</dbReference>
<dbReference type="PANTHER" id="PTHR33445:SF1">
    <property type="entry name" value="ATP SYNTHASE SUBUNIT B"/>
    <property type="match status" value="1"/>
</dbReference>
<keyword evidence="8 13" id="KW-0406">Ion transport</keyword>
<organism evidence="15 17">
    <name type="scientific">Blautia producta</name>
    <dbReference type="NCBI Taxonomy" id="33035"/>
    <lineage>
        <taxon>Bacteria</taxon>
        <taxon>Bacillati</taxon>
        <taxon>Bacillota</taxon>
        <taxon>Clostridia</taxon>
        <taxon>Lachnospirales</taxon>
        <taxon>Lachnospiraceae</taxon>
        <taxon>Blautia</taxon>
    </lineage>
</organism>
<dbReference type="InterPro" id="IPR050059">
    <property type="entry name" value="ATP_synthase_B_chain"/>
</dbReference>
<dbReference type="GO" id="GO:0012505">
    <property type="term" value="C:endomembrane system"/>
    <property type="evidence" value="ECO:0007669"/>
    <property type="project" value="UniProtKB-SubCell"/>
</dbReference>
<dbReference type="EMBL" id="CP035945">
    <property type="protein sequence ID" value="QBE98021.1"/>
    <property type="molecule type" value="Genomic_DNA"/>
</dbReference>
<comment type="subunit">
    <text evidence="13">F-type ATPases have 2 components, F(1) - the catalytic core - and F(0) - the membrane proton channel. F(1) has five subunits: alpha(3), beta(3), gamma(1), delta(1), epsilon(1). F(0) has three main subunits: a(1), b(2) and c(10-14). The alpha and beta chains form an alternating ring which encloses part of the gamma chain. F(1) is attached to F(0) by a central stalk formed by the gamma and epsilon chains, while a peripheral stalk is formed by the delta and b chains.</text>
</comment>
<evidence type="ECO:0000256" key="4">
    <source>
        <dbReference type="ARBA" id="ARBA00022547"/>
    </source>
</evidence>
<keyword evidence="10 13" id="KW-0066">ATP synthesis</keyword>
<dbReference type="Proteomes" id="UP000289794">
    <property type="component" value="Chromosome"/>
</dbReference>
<evidence type="ECO:0000256" key="11">
    <source>
        <dbReference type="ARBA" id="ARBA00025198"/>
    </source>
</evidence>
<dbReference type="Proteomes" id="UP000515789">
    <property type="component" value="Chromosome"/>
</dbReference>
<evidence type="ECO:0000256" key="10">
    <source>
        <dbReference type="ARBA" id="ARBA00023310"/>
    </source>
</evidence>
<dbReference type="InterPro" id="IPR028987">
    <property type="entry name" value="ATP_synth_B-like_membr_sf"/>
</dbReference>
<evidence type="ECO:0000256" key="14">
    <source>
        <dbReference type="RuleBase" id="RU003848"/>
    </source>
</evidence>
<dbReference type="Pfam" id="PF00430">
    <property type="entry name" value="ATP-synt_B"/>
    <property type="match status" value="1"/>
</dbReference>
<evidence type="ECO:0000313" key="15">
    <source>
        <dbReference type="EMBL" id="QBE98021.1"/>
    </source>
</evidence>
<dbReference type="CDD" id="cd06503">
    <property type="entry name" value="ATP-synt_Fo_b"/>
    <property type="match status" value="1"/>
</dbReference>
<comment type="similarity">
    <text evidence="1 13 14">Belongs to the ATPase B chain family.</text>
</comment>
<evidence type="ECO:0000256" key="8">
    <source>
        <dbReference type="ARBA" id="ARBA00023065"/>
    </source>
</evidence>
<evidence type="ECO:0000256" key="7">
    <source>
        <dbReference type="ARBA" id="ARBA00022989"/>
    </source>
</evidence>
<gene>
    <name evidence="15" type="primary">atpF_2</name>
    <name evidence="13" type="synonym">atpF</name>
    <name evidence="16" type="ORF">E5259_15415</name>
    <name evidence="15" type="ORF">PMF13cell1_03584</name>
</gene>